<dbReference type="AlphaFoldDB" id="A0A6V7VM01"/>
<sequence length="53" mass="6489">MPRVDEYGNVRKNEVNEEFFSHYIREMLEKMTTKLPRLDNRECCNKRLKTVLI</sequence>
<accession>A0A6V7VM01</accession>
<protein>
    <submittedName>
        <fullName evidence="1">Uncharacterized protein</fullName>
    </submittedName>
</protein>
<organism evidence="1 2">
    <name type="scientific">Meloidogyne enterolobii</name>
    <name type="common">Root-knot nematode worm</name>
    <name type="synonym">Meloidogyne mayaguensis</name>
    <dbReference type="NCBI Taxonomy" id="390850"/>
    <lineage>
        <taxon>Eukaryota</taxon>
        <taxon>Metazoa</taxon>
        <taxon>Ecdysozoa</taxon>
        <taxon>Nematoda</taxon>
        <taxon>Chromadorea</taxon>
        <taxon>Rhabditida</taxon>
        <taxon>Tylenchina</taxon>
        <taxon>Tylenchomorpha</taxon>
        <taxon>Tylenchoidea</taxon>
        <taxon>Meloidogynidae</taxon>
        <taxon>Meloidogyninae</taxon>
        <taxon>Meloidogyne</taxon>
    </lineage>
</organism>
<proteinExistence type="predicted"/>
<comment type="caution">
    <text evidence="1">The sequence shown here is derived from an EMBL/GenBank/DDBJ whole genome shotgun (WGS) entry which is preliminary data.</text>
</comment>
<dbReference type="EMBL" id="CAJEWN010000253">
    <property type="protein sequence ID" value="CAD2175418.1"/>
    <property type="molecule type" value="Genomic_DNA"/>
</dbReference>
<name>A0A6V7VM01_MELEN</name>
<evidence type="ECO:0000313" key="1">
    <source>
        <dbReference type="EMBL" id="CAD2175418.1"/>
    </source>
</evidence>
<evidence type="ECO:0000313" key="2">
    <source>
        <dbReference type="Proteomes" id="UP000580250"/>
    </source>
</evidence>
<dbReference type="Proteomes" id="UP000580250">
    <property type="component" value="Unassembled WGS sequence"/>
</dbReference>
<reference evidence="1 2" key="1">
    <citation type="submission" date="2020-08" db="EMBL/GenBank/DDBJ databases">
        <authorList>
            <person name="Koutsovoulos G."/>
            <person name="Danchin GJ E."/>
        </authorList>
    </citation>
    <scope>NUCLEOTIDE SEQUENCE [LARGE SCALE GENOMIC DNA]</scope>
</reference>
<gene>
    <name evidence="1" type="ORF">MENT_LOCUS27141</name>
</gene>